<dbReference type="AlphaFoldDB" id="A0A6A5BFJ7"/>
<feature type="region of interest" description="Disordered" evidence="2">
    <location>
        <begin position="1"/>
        <end position="47"/>
    </location>
</feature>
<organism evidence="3 4">
    <name type="scientific">Naegleria fowleri</name>
    <name type="common">Brain eating amoeba</name>
    <dbReference type="NCBI Taxonomy" id="5763"/>
    <lineage>
        <taxon>Eukaryota</taxon>
        <taxon>Discoba</taxon>
        <taxon>Heterolobosea</taxon>
        <taxon>Tetramitia</taxon>
        <taxon>Eutetramitia</taxon>
        <taxon>Vahlkampfiidae</taxon>
        <taxon>Naegleria</taxon>
    </lineage>
</organism>
<evidence type="ECO:0000313" key="4">
    <source>
        <dbReference type="Proteomes" id="UP000444721"/>
    </source>
</evidence>
<sequence>MNTSSSSPSLSSEGSLLPPGVPPTSSSTEKYHQKRRSPPSSINSRIFEDERVSDNIIPIVQIVVPHSDLDGIVRGSGSTLNGGGLASKSNSSATTTPSSRYSLTRVSSFTNRSFKDLKEVPTDLLPKIVEVSSRSPTPVSSVSPPRSYTSSPTPVLPSSVTSNLLPSPISRPSFMKKSSSSTNVISNQSSIPKTQKQPPNTFITEVDVKKEDIQIEIEDIDYRLDLLPHWLFNSNHQSIEECKFPQDFSTTCKFPRKKPLHPSFVIKQVLNIYFPSFLSDHAPSQSKILVNQVLLSEQNQNILLDAFWWFYVTLYGNQYLISKSTEYYSTKLDICLEKMNHSKDFFLRMQKSKFYQEKAREWSQRRFEALTQEFIQVENRIANNYAEMVVKFIAARQFESKHNVSYGFDEMYIEVMSKSVFMAFGYNFPDSAEQFETVEFQRKIVTQFQIWSLGLDSIRQPCLDTVWKYKVELKLPTSSSEESKLTAKQKFQKAVLSICTGVKSKTRVKKQTEELNDVLSKIEETVYSPHYNLFEVFHEEEMNFIDLVKANRKEQIAMAYSKGVNLTAQELDQIIEYDERDEELLFELKILREEKKKHEKNHSPKSYDIKRVAQVRKKAWYEIGEGDNVTLKSTTRKECKHLGVFKAYSHSKKSSPLVSQYVSLLRETNSLQRQAERFEKRKAMRRDYMKNHSHQTTSKENASRNNSLDESNVLTGSYSSLLKPDKSIHKLFSEVL</sequence>
<reference evidence="3 4" key="1">
    <citation type="journal article" date="2019" name="Sci. Rep.">
        <title>Nanopore sequencing improves the draft genome of the human pathogenic amoeba Naegleria fowleri.</title>
        <authorList>
            <person name="Liechti N."/>
            <person name="Schurch N."/>
            <person name="Bruggmann R."/>
            <person name="Wittwer M."/>
        </authorList>
    </citation>
    <scope>NUCLEOTIDE SEQUENCE [LARGE SCALE GENOMIC DNA]</scope>
    <source>
        <strain evidence="3 4">ATCC 30894</strain>
    </source>
</reference>
<dbReference type="InterPro" id="IPR029417">
    <property type="entry name" value="FAM227"/>
</dbReference>
<proteinExistence type="inferred from homology"/>
<feature type="region of interest" description="Disordered" evidence="2">
    <location>
        <begin position="680"/>
        <end position="710"/>
    </location>
</feature>
<dbReference type="Pfam" id="PF14922">
    <property type="entry name" value="FWWh"/>
    <property type="match status" value="1"/>
</dbReference>
<keyword evidence="4" id="KW-1185">Reference proteome</keyword>
<dbReference type="EMBL" id="VFQX01000060">
    <property type="protein sequence ID" value="KAF0973582.1"/>
    <property type="molecule type" value="Genomic_DNA"/>
</dbReference>
<feature type="region of interest" description="Disordered" evidence="2">
    <location>
        <begin position="132"/>
        <end position="160"/>
    </location>
</feature>
<gene>
    <name evidence="3" type="ORF">FDP41_008286</name>
</gene>
<feature type="compositionally biased region" description="Low complexity" evidence="2">
    <location>
        <begin position="176"/>
        <end position="191"/>
    </location>
</feature>
<name>A0A6A5BFJ7_NAEFO</name>
<comment type="similarity">
    <text evidence="1">Belongs to the FAM227 family.</text>
</comment>
<dbReference type="OrthoDB" id="73353at2759"/>
<dbReference type="Proteomes" id="UP000444721">
    <property type="component" value="Unassembled WGS sequence"/>
</dbReference>
<dbReference type="VEuPathDB" id="AmoebaDB:FDP41_008286"/>
<dbReference type="OMA" id="ENRIANN"/>
<feature type="compositionally biased region" description="Low complexity" evidence="2">
    <location>
        <begin position="1"/>
        <end position="18"/>
    </location>
</feature>
<evidence type="ECO:0000256" key="2">
    <source>
        <dbReference type="SAM" id="MobiDB-lite"/>
    </source>
</evidence>
<dbReference type="VEuPathDB" id="AmoebaDB:NfTy_090800"/>
<dbReference type="GeneID" id="68115504"/>
<protein>
    <submittedName>
        <fullName evidence="3">Uncharacterized protein</fullName>
    </submittedName>
</protein>
<accession>A0A6A5BFJ7</accession>
<dbReference type="RefSeq" id="XP_044558295.1">
    <property type="nucleotide sequence ID" value="XM_044712123.1"/>
</dbReference>
<feature type="region of interest" description="Disordered" evidence="2">
    <location>
        <begin position="173"/>
        <end position="198"/>
    </location>
</feature>
<evidence type="ECO:0000256" key="1">
    <source>
        <dbReference type="ARBA" id="ARBA00008666"/>
    </source>
</evidence>
<feature type="compositionally biased region" description="Polar residues" evidence="2">
    <location>
        <begin position="694"/>
        <end position="710"/>
    </location>
</feature>
<feature type="compositionally biased region" description="Basic and acidic residues" evidence="2">
    <location>
        <begin position="680"/>
        <end position="690"/>
    </location>
</feature>
<dbReference type="VEuPathDB" id="AmoebaDB:NF0002520"/>
<comment type="caution">
    <text evidence="3">The sequence shown here is derived from an EMBL/GenBank/DDBJ whole genome shotgun (WGS) entry which is preliminary data.</text>
</comment>
<evidence type="ECO:0000313" key="3">
    <source>
        <dbReference type="EMBL" id="KAF0973582.1"/>
    </source>
</evidence>